<name>A0A1D2J4M4_PARBR</name>
<protein>
    <recommendedName>
        <fullName evidence="2">AB hydrolase-1 domain-containing protein</fullName>
    </recommendedName>
</protein>
<accession>A0A1D2J4M4</accession>
<feature type="compositionally biased region" description="Polar residues" evidence="1">
    <location>
        <begin position="747"/>
        <end position="758"/>
    </location>
</feature>
<feature type="compositionally biased region" description="Polar residues" evidence="1">
    <location>
        <begin position="457"/>
        <end position="467"/>
    </location>
</feature>
<evidence type="ECO:0000313" key="4">
    <source>
        <dbReference type="Proteomes" id="UP000242814"/>
    </source>
</evidence>
<feature type="compositionally biased region" description="Basic and acidic residues" evidence="1">
    <location>
        <begin position="419"/>
        <end position="436"/>
    </location>
</feature>
<feature type="compositionally biased region" description="Low complexity" evidence="1">
    <location>
        <begin position="235"/>
        <end position="250"/>
    </location>
</feature>
<feature type="compositionally biased region" description="Low complexity" evidence="1">
    <location>
        <begin position="397"/>
        <end position="412"/>
    </location>
</feature>
<reference evidence="3 4" key="1">
    <citation type="submission" date="2016-06" db="EMBL/GenBank/DDBJ databases">
        <authorList>
            <person name="Kjaerup R.B."/>
            <person name="Dalgaard T.S."/>
            <person name="Juul-Madsen H.R."/>
        </authorList>
    </citation>
    <scope>NUCLEOTIDE SEQUENCE [LARGE SCALE GENOMIC DNA]</scope>
    <source>
        <strain evidence="3 4">Pb300</strain>
    </source>
</reference>
<comment type="caution">
    <text evidence="3">The sequence shown here is derived from an EMBL/GenBank/DDBJ whole genome shotgun (WGS) entry which is preliminary data.</text>
</comment>
<dbReference type="PANTHER" id="PTHR43433:SF10">
    <property type="entry name" value="AB HYDROLASE-1 DOMAIN-CONTAINING PROTEIN"/>
    <property type="match status" value="1"/>
</dbReference>
<dbReference type="VEuPathDB" id="FungiDB:PABG_06638"/>
<feature type="compositionally biased region" description="Low complexity" evidence="1">
    <location>
        <begin position="138"/>
        <end position="151"/>
    </location>
</feature>
<dbReference type="Proteomes" id="UP000242814">
    <property type="component" value="Unassembled WGS sequence"/>
</dbReference>
<dbReference type="Pfam" id="PF00561">
    <property type="entry name" value="Abhydrolase_1"/>
    <property type="match status" value="1"/>
</dbReference>
<dbReference type="SUPFAM" id="SSF53474">
    <property type="entry name" value="alpha/beta-Hydrolases"/>
    <property type="match status" value="1"/>
</dbReference>
<feature type="compositionally biased region" description="Low complexity" evidence="1">
    <location>
        <begin position="189"/>
        <end position="203"/>
    </location>
</feature>
<feature type="region of interest" description="Disordered" evidence="1">
    <location>
        <begin position="716"/>
        <end position="779"/>
    </location>
</feature>
<evidence type="ECO:0000256" key="1">
    <source>
        <dbReference type="SAM" id="MobiDB-lite"/>
    </source>
</evidence>
<dbReference type="InterPro" id="IPR050471">
    <property type="entry name" value="AB_hydrolase"/>
</dbReference>
<dbReference type="EMBL" id="LZYO01000533">
    <property type="protein sequence ID" value="ODH13262.1"/>
    <property type="molecule type" value="Genomic_DNA"/>
</dbReference>
<dbReference type="AlphaFoldDB" id="A0A1D2J4M4"/>
<dbReference type="VEuPathDB" id="FungiDB:PADG_02325"/>
<feature type="region of interest" description="Disordered" evidence="1">
    <location>
        <begin position="59"/>
        <end position="250"/>
    </location>
</feature>
<feature type="compositionally biased region" description="Basic and acidic residues" evidence="1">
    <location>
        <begin position="216"/>
        <end position="231"/>
    </location>
</feature>
<dbReference type="InterPro" id="IPR000073">
    <property type="entry name" value="AB_hydrolase_1"/>
</dbReference>
<feature type="region of interest" description="Disordered" evidence="1">
    <location>
        <begin position="380"/>
        <end position="530"/>
    </location>
</feature>
<feature type="compositionally biased region" description="Polar residues" evidence="1">
    <location>
        <begin position="152"/>
        <end position="168"/>
    </location>
</feature>
<dbReference type="PANTHER" id="PTHR43433">
    <property type="entry name" value="HYDROLASE, ALPHA/BETA FOLD FAMILY PROTEIN"/>
    <property type="match status" value="1"/>
</dbReference>
<feature type="region of interest" description="Disordered" evidence="1">
    <location>
        <begin position="1"/>
        <end position="41"/>
    </location>
</feature>
<feature type="compositionally biased region" description="Polar residues" evidence="1">
    <location>
        <begin position="285"/>
        <end position="298"/>
    </location>
</feature>
<organism evidence="3 4">
    <name type="scientific">Paracoccidioides brasiliensis</name>
    <dbReference type="NCBI Taxonomy" id="121759"/>
    <lineage>
        <taxon>Eukaryota</taxon>
        <taxon>Fungi</taxon>
        <taxon>Dikarya</taxon>
        <taxon>Ascomycota</taxon>
        <taxon>Pezizomycotina</taxon>
        <taxon>Eurotiomycetes</taxon>
        <taxon>Eurotiomycetidae</taxon>
        <taxon>Onygenales</taxon>
        <taxon>Ajellomycetaceae</taxon>
        <taxon>Paracoccidioides</taxon>
    </lineage>
</organism>
<proteinExistence type="predicted"/>
<sequence>MQDTLSPLLRADSHPELAHRRRSLPSRSINAPSHKHIPPASPEVISSLISSLSTISTPAQSHFDNFPEIGSRTAPPSPGFQQTEFPRDGRETHVPPSSGFGMDYGAYKTVVDEEGNSFLHPDDAAISPVVRMAKAPTSPRSPRSPRSPCSPTGDTSPRRTGSRASMASSHAGLDDVSGFGVPSSEPGPRLSTASIASSSSGGRKSLKNQLNLLKRSSREFPKDKEIDRFQKTGDNPRLNTSRSRLSLRSTPSMADLAEEVNLNNGVFQLLEKQLNGESRRDSAPNLGTSRSVANSVNGSPGGIGSGRVIPTRESSLRHSYNGNSSKKRRSARHSVYSNRDFTIDRDIAEVNQEDDQVSKRIRELKAQQKKIKDELQTEKEALESTSQLRAPKPSPKPQSMQQTTVTKETVVVRQSVHTVADEPPRKVDEAQAEQHESAPSPAILTRKSQVTKKRNSGPLSSKPTNIQPAWGIQPFEKSDRGDPKVLRRRSLQNSHSESNHRRTRSGAVSPSPRLSLGAEERPSSSDSIDDAVRDYLSSPRLTQKVNHPHTGRTIAFSEVGDPNGYVVFCCVGMGLTRYLTAFYDELARTLKLRLITPDRPGVGESEPCVDGSGTPLSWPDDVAIICNYLKITKFSMLAHSAGAIYALATALRMPQHIRGRIHLLAPWIPPSQMTSMGSHKEPLPAGAVPYSQRLLRALPTPFLRVANSSFMTTTSASITSSLPKNSRKNKRRSTTIAGTNEAGFNTLIAQQRENSLNIPRNPPDRDSQDIVSRATSNPSDPKAELAIIAAAAAAVDKERQSDYDNRLTHAIWALATTNANPAVDLLICLERRQTIGFRYVDINRAVVLHHGTRDTRVPVDNVRWLGKTMRRCEVRVLEGEGHGLMASALVMGNVLMEVAKEWEDWTTVVQGKRDGNRKGSAAVVGKQ</sequence>
<feature type="compositionally biased region" description="Polar residues" evidence="1">
    <location>
        <begin position="769"/>
        <end position="779"/>
    </location>
</feature>
<dbReference type="Gene3D" id="3.40.50.1820">
    <property type="entry name" value="alpha/beta hydrolase"/>
    <property type="match status" value="1"/>
</dbReference>
<feature type="region of interest" description="Disordered" evidence="1">
    <location>
        <begin position="275"/>
        <end position="337"/>
    </location>
</feature>
<dbReference type="InterPro" id="IPR029058">
    <property type="entry name" value="AB_hydrolase_fold"/>
</dbReference>
<feature type="compositionally biased region" description="Basic and acidic residues" evidence="1">
    <location>
        <begin position="476"/>
        <end position="485"/>
    </location>
</feature>
<gene>
    <name evidence="3" type="ORF">ACO22_07435</name>
</gene>
<evidence type="ECO:0000313" key="3">
    <source>
        <dbReference type="EMBL" id="ODH13262.1"/>
    </source>
</evidence>
<feature type="domain" description="AB hydrolase-1" evidence="2">
    <location>
        <begin position="566"/>
        <end position="671"/>
    </location>
</feature>
<evidence type="ECO:0000259" key="2">
    <source>
        <dbReference type="Pfam" id="PF00561"/>
    </source>
</evidence>